<name>A0A381XVP2_9ZZZZ</name>
<protein>
    <submittedName>
        <fullName evidence="1">Uncharacterized protein</fullName>
    </submittedName>
</protein>
<dbReference type="EMBL" id="UINC01016559">
    <property type="protein sequence ID" value="SVA68854.1"/>
    <property type="molecule type" value="Genomic_DNA"/>
</dbReference>
<evidence type="ECO:0000313" key="1">
    <source>
        <dbReference type="EMBL" id="SVA68854.1"/>
    </source>
</evidence>
<dbReference type="AlphaFoldDB" id="A0A381XVP2"/>
<gene>
    <name evidence="1" type="ORF">METZ01_LOCUS121708</name>
</gene>
<organism evidence="1">
    <name type="scientific">marine metagenome</name>
    <dbReference type="NCBI Taxonomy" id="408172"/>
    <lineage>
        <taxon>unclassified sequences</taxon>
        <taxon>metagenomes</taxon>
        <taxon>ecological metagenomes</taxon>
    </lineage>
</organism>
<sequence>MVRFQIAGVGRLVLPFALTLVLPFTSNAQRNGQPATDQLGQEDIWGNPTFVGGVTNGGAAGHSIW</sequence>
<proteinExistence type="predicted"/>
<reference evidence="1" key="1">
    <citation type="submission" date="2018-05" db="EMBL/GenBank/DDBJ databases">
        <authorList>
            <person name="Lanie J.A."/>
            <person name="Ng W.-L."/>
            <person name="Kazmierczak K.M."/>
            <person name="Andrzejewski T.M."/>
            <person name="Davidsen T.M."/>
            <person name="Wayne K.J."/>
            <person name="Tettelin H."/>
            <person name="Glass J.I."/>
            <person name="Rusch D."/>
            <person name="Podicherti R."/>
            <person name="Tsui H.-C.T."/>
            <person name="Winkler M.E."/>
        </authorList>
    </citation>
    <scope>NUCLEOTIDE SEQUENCE</scope>
</reference>
<accession>A0A381XVP2</accession>